<dbReference type="GO" id="GO:0097272">
    <property type="term" value="P:ammonium homeostasis"/>
    <property type="evidence" value="ECO:0007669"/>
    <property type="project" value="TreeGrafter"/>
</dbReference>
<feature type="transmembrane region" description="Helical" evidence="8">
    <location>
        <begin position="216"/>
        <end position="233"/>
    </location>
</feature>
<evidence type="ECO:0000256" key="3">
    <source>
        <dbReference type="ARBA" id="ARBA00022448"/>
    </source>
</evidence>
<keyword evidence="4 8" id="KW-0812">Transmembrane</keyword>
<evidence type="ECO:0000313" key="11">
    <source>
        <dbReference type="Proteomes" id="UP000237662"/>
    </source>
</evidence>
<feature type="transmembrane region" description="Helical" evidence="8">
    <location>
        <begin position="174"/>
        <end position="195"/>
    </location>
</feature>
<feature type="transmembrane region" description="Helical" evidence="8">
    <location>
        <begin position="114"/>
        <end position="132"/>
    </location>
</feature>
<name>A0A2S6IBP5_9BACT</name>
<comment type="similarity">
    <text evidence="2 8">Belongs to the ammonia transporter channel (TC 1.A.11.2) family.</text>
</comment>
<comment type="caution">
    <text evidence="10">The sequence shown here is derived from an EMBL/GenBank/DDBJ whole genome shotgun (WGS) entry which is preliminary data.</text>
</comment>
<feature type="transmembrane region" description="Helical" evidence="8">
    <location>
        <begin position="333"/>
        <end position="354"/>
    </location>
</feature>
<dbReference type="PROSITE" id="PS01219">
    <property type="entry name" value="AMMONIUM_TRANSP"/>
    <property type="match status" value="1"/>
</dbReference>
<keyword evidence="11" id="KW-1185">Reference proteome</keyword>
<feature type="transmembrane region" description="Helical" evidence="8">
    <location>
        <begin position="279"/>
        <end position="297"/>
    </location>
</feature>
<dbReference type="GO" id="GO:0005886">
    <property type="term" value="C:plasma membrane"/>
    <property type="evidence" value="ECO:0007669"/>
    <property type="project" value="UniProtKB-SubCell"/>
</dbReference>
<feature type="transmembrane region" description="Helical" evidence="8">
    <location>
        <begin position="46"/>
        <end position="65"/>
    </location>
</feature>
<comment type="subcellular location">
    <subcellularLocation>
        <location evidence="8">Cell membrane</location>
        <topology evidence="8">Multi-pass membrane protein</topology>
    </subcellularLocation>
    <subcellularLocation>
        <location evidence="1">Membrane</location>
        <topology evidence="1">Multi-pass membrane protein</topology>
    </subcellularLocation>
</comment>
<dbReference type="InterPro" id="IPR001905">
    <property type="entry name" value="Ammonium_transpt"/>
</dbReference>
<dbReference type="SUPFAM" id="SSF111352">
    <property type="entry name" value="Ammonium transporter"/>
    <property type="match status" value="1"/>
</dbReference>
<dbReference type="AlphaFoldDB" id="A0A2S6IBP5"/>
<sequence length="432" mass="45321">MEAMFTVNNLWILVATCLVFIMHLGFASLEAGFVQRKNVVNILFKNSMIISIGLLTYFFIGYNLMYPGDDYAGGFIGAFGVMDWAAGAIPEVDGVVQYAAAAEGGATYTGYADFIFQAMFAATCATIVSGAVAERVKLVPFLIFATLFVAISYPITGMWHWGGGWLSEMGFYDFAGSTLVHAAGGFAALAAVILLGARRGKYRADGTVTAIPGHSMPLAAIGVFLLWFGWYGFNGGSVLSADANGVSLVFVTTSLAAAAGGVAAFFMGYILFKSYDLSMVLNGILGGLVGITAGADLMSGGEAILIGMIAGIIIPLSIVFFDKTLRLDDPVGATSVHGVCGIWGTLAVGIFGASAGMGQLVTQLIGTLSVGLFSFATSFALFSILKATMGIRVDEEEEIRGLDLGEHDMHAYSLTKEDGVFQLTDSGSTVVR</sequence>
<feature type="transmembrane region" description="Helical" evidence="8">
    <location>
        <begin position="245"/>
        <end position="272"/>
    </location>
</feature>
<evidence type="ECO:0000259" key="9">
    <source>
        <dbReference type="Pfam" id="PF00909"/>
    </source>
</evidence>
<evidence type="ECO:0000256" key="5">
    <source>
        <dbReference type="ARBA" id="ARBA00022989"/>
    </source>
</evidence>
<evidence type="ECO:0000256" key="6">
    <source>
        <dbReference type="ARBA" id="ARBA00023136"/>
    </source>
</evidence>
<evidence type="ECO:0000313" key="10">
    <source>
        <dbReference type="EMBL" id="PPK88934.1"/>
    </source>
</evidence>
<evidence type="ECO:0000256" key="7">
    <source>
        <dbReference type="ARBA" id="ARBA00023177"/>
    </source>
</evidence>
<dbReference type="InterPro" id="IPR029020">
    <property type="entry name" value="Ammonium/urea_transptr"/>
</dbReference>
<dbReference type="PANTHER" id="PTHR11730">
    <property type="entry name" value="AMMONIUM TRANSPORTER"/>
    <property type="match status" value="1"/>
</dbReference>
<dbReference type="Pfam" id="PF00909">
    <property type="entry name" value="Ammonium_transp"/>
    <property type="match status" value="1"/>
</dbReference>
<dbReference type="InterPro" id="IPR024041">
    <property type="entry name" value="NH4_transpt_AmtB-like_dom"/>
</dbReference>
<keyword evidence="3 8" id="KW-0813">Transport</keyword>
<dbReference type="Proteomes" id="UP000237662">
    <property type="component" value="Unassembled WGS sequence"/>
</dbReference>
<dbReference type="NCBIfam" id="TIGR00836">
    <property type="entry name" value="amt"/>
    <property type="match status" value="1"/>
</dbReference>
<dbReference type="RefSeq" id="WP_104419461.1">
    <property type="nucleotide sequence ID" value="NZ_PTJC01000005.1"/>
</dbReference>
<protein>
    <recommendedName>
        <fullName evidence="8">Ammonium transporter</fullName>
    </recommendedName>
</protein>
<accession>A0A2S6IBP5</accession>
<keyword evidence="6 8" id="KW-0472">Membrane</keyword>
<dbReference type="OrthoDB" id="9814202at2"/>
<keyword evidence="7 8" id="KW-0924">Ammonia transport</keyword>
<dbReference type="EMBL" id="PTJC01000005">
    <property type="protein sequence ID" value="PPK88934.1"/>
    <property type="molecule type" value="Genomic_DNA"/>
</dbReference>
<keyword evidence="5 8" id="KW-1133">Transmembrane helix</keyword>
<dbReference type="PANTHER" id="PTHR11730:SF62">
    <property type="entry name" value="AMMONIUM TRANSPORTER SLL1017-RELATED"/>
    <property type="match status" value="1"/>
</dbReference>
<organism evidence="10 11">
    <name type="scientific">Neolewinella xylanilytica</name>
    <dbReference type="NCBI Taxonomy" id="1514080"/>
    <lineage>
        <taxon>Bacteria</taxon>
        <taxon>Pseudomonadati</taxon>
        <taxon>Bacteroidota</taxon>
        <taxon>Saprospiria</taxon>
        <taxon>Saprospirales</taxon>
        <taxon>Lewinellaceae</taxon>
        <taxon>Neolewinella</taxon>
    </lineage>
</organism>
<feature type="transmembrane region" description="Helical" evidence="8">
    <location>
        <begin position="303"/>
        <end position="321"/>
    </location>
</feature>
<dbReference type="InterPro" id="IPR018047">
    <property type="entry name" value="Ammonium_transpt_CS"/>
</dbReference>
<feature type="transmembrane region" description="Helical" evidence="8">
    <location>
        <begin position="139"/>
        <end position="162"/>
    </location>
</feature>
<gene>
    <name evidence="10" type="ORF">CLV84_1908</name>
</gene>
<evidence type="ECO:0000256" key="4">
    <source>
        <dbReference type="ARBA" id="ARBA00022692"/>
    </source>
</evidence>
<dbReference type="GO" id="GO:0008519">
    <property type="term" value="F:ammonium channel activity"/>
    <property type="evidence" value="ECO:0007669"/>
    <property type="project" value="InterPro"/>
</dbReference>
<dbReference type="Gene3D" id="1.10.3430.10">
    <property type="entry name" value="Ammonium transporter AmtB like domains"/>
    <property type="match status" value="1"/>
</dbReference>
<feature type="domain" description="Ammonium transporter AmtB-like" evidence="9">
    <location>
        <begin position="10"/>
        <end position="412"/>
    </location>
</feature>
<feature type="transmembrane region" description="Helical" evidence="8">
    <location>
        <begin position="12"/>
        <end position="34"/>
    </location>
</feature>
<evidence type="ECO:0000256" key="8">
    <source>
        <dbReference type="RuleBase" id="RU362002"/>
    </source>
</evidence>
<proteinExistence type="inferred from homology"/>
<feature type="transmembrane region" description="Helical" evidence="8">
    <location>
        <begin position="360"/>
        <end position="382"/>
    </location>
</feature>
<evidence type="ECO:0000256" key="1">
    <source>
        <dbReference type="ARBA" id="ARBA00004141"/>
    </source>
</evidence>
<evidence type="ECO:0000256" key="2">
    <source>
        <dbReference type="ARBA" id="ARBA00005887"/>
    </source>
</evidence>
<reference evidence="10 11" key="1">
    <citation type="submission" date="2018-02" db="EMBL/GenBank/DDBJ databases">
        <title>Genomic Encyclopedia of Archaeal and Bacterial Type Strains, Phase II (KMG-II): from individual species to whole genera.</title>
        <authorList>
            <person name="Goeker M."/>
        </authorList>
    </citation>
    <scope>NUCLEOTIDE SEQUENCE [LARGE SCALE GENOMIC DNA]</scope>
    <source>
        <strain evidence="10 11">DSM 29526</strain>
    </source>
</reference>